<gene>
    <name evidence="1" type="ORF">RAG0_03885</name>
</gene>
<evidence type="ECO:0000313" key="1">
    <source>
        <dbReference type="EMBL" id="CZS93740.1"/>
    </source>
</evidence>
<evidence type="ECO:0000313" key="2">
    <source>
        <dbReference type="Proteomes" id="UP000178912"/>
    </source>
</evidence>
<dbReference type="EMBL" id="FJUX01000016">
    <property type="protein sequence ID" value="CZS93740.1"/>
    <property type="molecule type" value="Genomic_DNA"/>
</dbReference>
<name>A0A1E1K755_9HELO</name>
<dbReference type="AlphaFoldDB" id="A0A1E1K755"/>
<dbReference type="Proteomes" id="UP000178912">
    <property type="component" value="Unassembled WGS sequence"/>
</dbReference>
<organism evidence="1 2">
    <name type="scientific">Rhynchosporium agropyri</name>
    <dbReference type="NCBI Taxonomy" id="914238"/>
    <lineage>
        <taxon>Eukaryota</taxon>
        <taxon>Fungi</taxon>
        <taxon>Dikarya</taxon>
        <taxon>Ascomycota</taxon>
        <taxon>Pezizomycotina</taxon>
        <taxon>Leotiomycetes</taxon>
        <taxon>Helotiales</taxon>
        <taxon>Ploettnerulaceae</taxon>
        <taxon>Rhynchosporium</taxon>
    </lineage>
</organism>
<keyword evidence="2" id="KW-1185">Reference proteome</keyword>
<accession>A0A1E1K755</accession>
<protein>
    <submittedName>
        <fullName evidence="1">Uncharacterized protein</fullName>
    </submittedName>
</protein>
<proteinExistence type="predicted"/>
<sequence>MRLEARASESEYGMDGMGWEGKATLAGRKLLDLDMDLDSLSCRRDVVQREVWTADLPKI</sequence>
<reference evidence="2" key="1">
    <citation type="submission" date="2016-03" db="EMBL/GenBank/DDBJ databases">
        <authorList>
            <person name="Guldener U."/>
        </authorList>
    </citation>
    <scope>NUCLEOTIDE SEQUENCE [LARGE SCALE GENOMIC DNA]</scope>
    <source>
        <strain evidence="2">04CH-RAC-A.6.1</strain>
    </source>
</reference>